<evidence type="ECO:0000313" key="4">
    <source>
        <dbReference type="EMBL" id="TWR25770.1"/>
    </source>
</evidence>
<evidence type="ECO:0000256" key="1">
    <source>
        <dbReference type="SAM" id="SignalP"/>
    </source>
</evidence>
<dbReference type="Proteomes" id="UP000320042">
    <property type="component" value="Unassembled WGS sequence"/>
</dbReference>
<dbReference type="RefSeq" id="WP_146382928.1">
    <property type="nucleotide sequence ID" value="NZ_VOEJ01000008.1"/>
</dbReference>
<feature type="chain" id="PRO_5021720563" evidence="1">
    <location>
        <begin position="20"/>
        <end position="620"/>
    </location>
</feature>
<dbReference type="InterPro" id="IPR011935">
    <property type="entry name" value="CHP02231"/>
</dbReference>
<dbReference type="OrthoDB" id="634585at2"/>
<reference evidence="4 5" key="1">
    <citation type="submission" date="2019-07" db="EMBL/GenBank/DDBJ databases">
        <authorList>
            <person name="Kim J."/>
        </authorList>
    </citation>
    <scope>NUCLEOTIDE SEQUENCE [LARGE SCALE GENOMIC DNA]</scope>
    <source>
        <strain evidence="5">dk17</strain>
    </source>
</reference>
<keyword evidence="1" id="KW-0732">Signal</keyword>
<dbReference type="InterPro" id="IPR037291">
    <property type="entry name" value="DUF4139"/>
</dbReference>
<name>A0A563U361_9SPHI</name>
<dbReference type="PANTHER" id="PTHR31005:SF8">
    <property type="entry name" value="DUF4139 DOMAIN-CONTAINING PROTEIN"/>
    <property type="match status" value="1"/>
</dbReference>
<accession>A0A563U361</accession>
<dbReference type="Pfam" id="PF13598">
    <property type="entry name" value="DUF4139"/>
    <property type="match status" value="1"/>
</dbReference>
<dbReference type="InterPro" id="IPR025554">
    <property type="entry name" value="DUF4140"/>
</dbReference>
<dbReference type="InterPro" id="IPR008969">
    <property type="entry name" value="CarboxyPept-like_regulatory"/>
</dbReference>
<protein>
    <submittedName>
        <fullName evidence="4">Mucoidy inhibitor MuiA family protein</fullName>
    </submittedName>
</protein>
<dbReference type="Gene3D" id="2.60.40.1120">
    <property type="entry name" value="Carboxypeptidase-like, regulatory domain"/>
    <property type="match status" value="1"/>
</dbReference>
<dbReference type="SUPFAM" id="SSF49464">
    <property type="entry name" value="Carboxypeptidase regulatory domain-like"/>
    <property type="match status" value="1"/>
</dbReference>
<evidence type="ECO:0000259" key="2">
    <source>
        <dbReference type="Pfam" id="PF13598"/>
    </source>
</evidence>
<dbReference type="EMBL" id="VOEJ01000008">
    <property type="protein sequence ID" value="TWR25770.1"/>
    <property type="molecule type" value="Genomic_DNA"/>
</dbReference>
<dbReference type="Pfam" id="PF13600">
    <property type="entry name" value="DUF4140"/>
    <property type="match status" value="1"/>
</dbReference>
<dbReference type="PANTHER" id="PTHR31005">
    <property type="entry name" value="DUF4139 DOMAIN-CONTAINING PROTEIN"/>
    <property type="match status" value="1"/>
</dbReference>
<organism evidence="4 5">
    <name type="scientific">Mucilaginibacter pallidiroseus</name>
    <dbReference type="NCBI Taxonomy" id="2599295"/>
    <lineage>
        <taxon>Bacteria</taxon>
        <taxon>Pseudomonadati</taxon>
        <taxon>Bacteroidota</taxon>
        <taxon>Sphingobacteriia</taxon>
        <taxon>Sphingobacteriales</taxon>
        <taxon>Sphingobacteriaceae</taxon>
        <taxon>Mucilaginibacter</taxon>
    </lineage>
</organism>
<feature type="domain" description="DUF4140" evidence="3">
    <location>
        <begin position="32"/>
        <end position="126"/>
    </location>
</feature>
<dbReference type="AlphaFoldDB" id="A0A563U361"/>
<dbReference type="NCBIfam" id="TIGR02231">
    <property type="entry name" value="mucoidy inhibitor MuiA family protein"/>
    <property type="match status" value="2"/>
</dbReference>
<dbReference type="Pfam" id="PF13715">
    <property type="entry name" value="CarbopepD_reg_2"/>
    <property type="match status" value="1"/>
</dbReference>
<evidence type="ECO:0000313" key="5">
    <source>
        <dbReference type="Proteomes" id="UP000320042"/>
    </source>
</evidence>
<keyword evidence="5" id="KW-1185">Reference proteome</keyword>
<sequence length="620" mass="68427">MKKLLFFTCLVFFAKVAAAADGQKFSSKVQRVTVFLSGAQVTRSANVSISPGTSTLVFENISPDIDVQSLQVKAAGAFTILSVKQEMNFLNEQARQTRVEGLRAQQKALRDKINMQNALMAVNAEEASMLAKNQVISGSNTNLDVLKLKQALDFQTQRLTENKRREIAINKEIETLNSEVTKYNKQIADILKGSSTATSDVLVTVSSKAALQTVFTLTYLVSHAGWYPTYDVRAKNINSPVTIAYKANVSQQCGEDWKDVKLTLSTGNPSISGSKPDLKPYYLNFGMYYSNQPISITKVSGTVTDNTEALPGVTVRVKGTSIGTTTDKDGHYTLQVPANNPVLEYRFIGYKSTELPVHGATMNVKLEEDAKQLNEVVVTGYSSLRNKSNPGSAAEIRVRGMATMSNTIPIAVNQQENQTNTEFQIDNPYTIPADGKQYLVAIDEISTNASYQYYVAPKVSTDVFLTASIIDWNKYNFLSGEANLFFEDTFIGKSLLDTHIAGDTLNLSLGTDKNIVVTRTLQTEMKDKQGLFGSSKKEIRNWLISVKNRKSQPVQLLVEDQIPVSQNSAIEVETQDVSGAEFDKGNGKVAWNLTLAPQNEKQLNLKYQVKYPKNQTVIVQ</sequence>
<feature type="domain" description="DUF4139" evidence="2">
    <location>
        <begin position="216"/>
        <end position="613"/>
    </location>
</feature>
<evidence type="ECO:0000259" key="3">
    <source>
        <dbReference type="Pfam" id="PF13600"/>
    </source>
</evidence>
<gene>
    <name evidence="4" type="ORF">FPZ43_15915</name>
</gene>
<proteinExistence type="predicted"/>
<feature type="signal peptide" evidence="1">
    <location>
        <begin position="1"/>
        <end position="19"/>
    </location>
</feature>
<comment type="caution">
    <text evidence="4">The sequence shown here is derived from an EMBL/GenBank/DDBJ whole genome shotgun (WGS) entry which is preliminary data.</text>
</comment>